<gene>
    <name evidence="5" type="ORF">FMM08_14530</name>
</gene>
<evidence type="ECO:0000256" key="2">
    <source>
        <dbReference type="ARBA" id="ARBA00022801"/>
    </source>
</evidence>
<dbReference type="SUPFAM" id="SSF53098">
    <property type="entry name" value="Ribonuclease H-like"/>
    <property type="match status" value="1"/>
</dbReference>
<dbReference type="InterPro" id="IPR013520">
    <property type="entry name" value="Ribonucl_H"/>
</dbReference>
<evidence type="ECO:0000259" key="4">
    <source>
        <dbReference type="SMART" id="SM00479"/>
    </source>
</evidence>
<keyword evidence="1" id="KW-0540">Nuclease</keyword>
<name>A0A5C8ZF25_9ACTN</name>
<dbReference type="AlphaFoldDB" id="A0A5C8ZF25"/>
<reference evidence="5 6" key="1">
    <citation type="submission" date="2019-07" db="EMBL/GenBank/DDBJ databases">
        <title>Quadrisphaera sp. strain DD2A genome sequencing and assembly.</title>
        <authorList>
            <person name="Kim I."/>
        </authorList>
    </citation>
    <scope>NUCLEOTIDE SEQUENCE [LARGE SCALE GENOMIC DNA]</scope>
    <source>
        <strain evidence="5 6">DD2A</strain>
    </source>
</reference>
<dbReference type="Pfam" id="PF00929">
    <property type="entry name" value="RNase_T"/>
    <property type="match status" value="1"/>
</dbReference>
<dbReference type="InterPro" id="IPR036420">
    <property type="entry name" value="BRCT_dom_sf"/>
</dbReference>
<dbReference type="InterPro" id="IPR012337">
    <property type="entry name" value="RNaseH-like_sf"/>
</dbReference>
<proteinExistence type="predicted"/>
<protein>
    <recommendedName>
        <fullName evidence="4">Exonuclease domain-containing protein</fullName>
    </recommendedName>
</protein>
<keyword evidence="6" id="KW-1185">Reference proteome</keyword>
<keyword evidence="3" id="KW-0269">Exonuclease</keyword>
<dbReference type="SUPFAM" id="SSF52113">
    <property type="entry name" value="BRCT domain"/>
    <property type="match status" value="1"/>
</dbReference>
<dbReference type="RefSeq" id="WP_147927092.1">
    <property type="nucleotide sequence ID" value="NZ_VKAC01000008.1"/>
</dbReference>
<dbReference type="FunFam" id="3.30.420.10:FF:000045">
    <property type="entry name" value="3'-5' exonuclease DinG"/>
    <property type="match status" value="1"/>
</dbReference>
<dbReference type="InterPro" id="IPR001357">
    <property type="entry name" value="BRCT_dom"/>
</dbReference>
<dbReference type="GO" id="GO:0005829">
    <property type="term" value="C:cytosol"/>
    <property type="evidence" value="ECO:0007669"/>
    <property type="project" value="TreeGrafter"/>
</dbReference>
<dbReference type="GO" id="GO:0003676">
    <property type="term" value="F:nucleic acid binding"/>
    <property type="evidence" value="ECO:0007669"/>
    <property type="project" value="InterPro"/>
</dbReference>
<dbReference type="Gene3D" id="3.30.420.10">
    <property type="entry name" value="Ribonuclease H-like superfamily/Ribonuclease H"/>
    <property type="match status" value="1"/>
</dbReference>
<feature type="domain" description="Exonuclease" evidence="4">
    <location>
        <begin position="8"/>
        <end position="174"/>
    </location>
</feature>
<evidence type="ECO:0000313" key="6">
    <source>
        <dbReference type="Proteomes" id="UP000321234"/>
    </source>
</evidence>
<dbReference type="OrthoDB" id="190275at2"/>
<keyword evidence="2" id="KW-0378">Hydrolase</keyword>
<dbReference type="Pfam" id="PF00533">
    <property type="entry name" value="BRCT"/>
    <property type="match status" value="1"/>
</dbReference>
<organism evidence="5 6">
    <name type="scientific">Quadrisphaera setariae</name>
    <dbReference type="NCBI Taxonomy" id="2593304"/>
    <lineage>
        <taxon>Bacteria</taxon>
        <taxon>Bacillati</taxon>
        <taxon>Actinomycetota</taxon>
        <taxon>Actinomycetes</taxon>
        <taxon>Kineosporiales</taxon>
        <taxon>Kineosporiaceae</taxon>
        <taxon>Quadrisphaera</taxon>
    </lineage>
</organism>
<evidence type="ECO:0000256" key="3">
    <source>
        <dbReference type="ARBA" id="ARBA00022839"/>
    </source>
</evidence>
<dbReference type="CDD" id="cd06127">
    <property type="entry name" value="DEDDh"/>
    <property type="match status" value="1"/>
</dbReference>
<dbReference type="Gene3D" id="3.40.50.10190">
    <property type="entry name" value="BRCT domain"/>
    <property type="match status" value="1"/>
</dbReference>
<evidence type="ECO:0000256" key="1">
    <source>
        <dbReference type="ARBA" id="ARBA00022722"/>
    </source>
</evidence>
<dbReference type="PANTHER" id="PTHR30231">
    <property type="entry name" value="DNA POLYMERASE III SUBUNIT EPSILON"/>
    <property type="match status" value="1"/>
</dbReference>
<dbReference type="GO" id="GO:0008408">
    <property type="term" value="F:3'-5' exonuclease activity"/>
    <property type="evidence" value="ECO:0007669"/>
    <property type="project" value="TreeGrafter"/>
</dbReference>
<dbReference type="Proteomes" id="UP000321234">
    <property type="component" value="Unassembled WGS sequence"/>
</dbReference>
<sequence>MDFPATAGFAVLDLETTGFSPRTERIVEVAVVHVTPDGTSGAEWSTLVHPGRPTVGATHVHGIRPVDVREAPRFAEVVPALVEVLAGRVLVAHNAGFDVPFLRAELERAGVDMPEAPQLCTLAESRRHLPQLAGRKLADCCAAAGVRLTGAHSALGDARATAELLGCYLAAGGPGAHAALLRQAASTRWPVVAPPRRAPDLRQRRVVGGRVVGAGPGAWTAFRSAGELRPPVPLSDRAAAKPLPRSLRPGDAVVFTGGDPEVRALLEQRCRERGLRVTSAVSGRTALLVTDDVHSGTTKARRALQLGTPVVDTATAAVLIETSELATSDSAAPAVIDLRPARVRAW</sequence>
<dbReference type="EMBL" id="VKAC01000008">
    <property type="protein sequence ID" value="TXR55516.1"/>
    <property type="molecule type" value="Genomic_DNA"/>
</dbReference>
<comment type="caution">
    <text evidence="5">The sequence shown here is derived from an EMBL/GenBank/DDBJ whole genome shotgun (WGS) entry which is preliminary data.</text>
</comment>
<dbReference type="SMART" id="SM00479">
    <property type="entry name" value="EXOIII"/>
    <property type="match status" value="1"/>
</dbReference>
<dbReference type="InterPro" id="IPR036397">
    <property type="entry name" value="RNaseH_sf"/>
</dbReference>
<dbReference type="PANTHER" id="PTHR30231:SF4">
    <property type="entry name" value="PROTEIN NEN2"/>
    <property type="match status" value="1"/>
</dbReference>
<accession>A0A5C8ZF25</accession>
<evidence type="ECO:0000313" key="5">
    <source>
        <dbReference type="EMBL" id="TXR55516.1"/>
    </source>
</evidence>